<evidence type="ECO:0000313" key="3">
    <source>
        <dbReference type="Proteomes" id="UP000593562"/>
    </source>
</evidence>
<accession>A0A7J7D0E1</accession>
<proteinExistence type="predicted"/>
<evidence type="ECO:0000256" key="1">
    <source>
        <dbReference type="SAM" id="MobiDB-lite"/>
    </source>
</evidence>
<feature type="region of interest" description="Disordered" evidence="1">
    <location>
        <begin position="171"/>
        <end position="197"/>
    </location>
</feature>
<keyword evidence="3" id="KW-1185">Reference proteome</keyword>
<dbReference type="InParanoid" id="A0A7J7D0E1"/>
<protein>
    <submittedName>
        <fullName evidence="2">Uncharacterized protein</fullName>
    </submittedName>
</protein>
<reference evidence="2 3" key="1">
    <citation type="journal article" date="2020" name="Nat. Commun.">
        <title>Genome of Tripterygium wilfordii and identification of cytochrome P450 involved in triptolide biosynthesis.</title>
        <authorList>
            <person name="Tu L."/>
            <person name="Su P."/>
            <person name="Zhang Z."/>
            <person name="Gao L."/>
            <person name="Wang J."/>
            <person name="Hu T."/>
            <person name="Zhou J."/>
            <person name="Zhang Y."/>
            <person name="Zhao Y."/>
            <person name="Liu Y."/>
            <person name="Song Y."/>
            <person name="Tong Y."/>
            <person name="Lu Y."/>
            <person name="Yang J."/>
            <person name="Xu C."/>
            <person name="Jia M."/>
            <person name="Peters R.J."/>
            <person name="Huang L."/>
            <person name="Gao W."/>
        </authorList>
    </citation>
    <scope>NUCLEOTIDE SEQUENCE [LARGE SCALE GENOMIC DNA]</scope>
    <source>
        <strain evidence="3">cv. XIE 37</strain>
        <tissue evidence="2">Leaf</tissue>
    </source>
</reference>
<gene>
    <name evidence="2" type="ORF">HS088_TW12G01012</name>
</gene>
<dbReference type="EMBL" id="JAAARO010000012">
    <property type="protein sequence ID" value="KAF5739801.1"/>
    <property type="molecule type" value="Genomic_DNA"/>
</dbReference>
<organism evidence="2 3">
    <name type="scientific">Tripterygium wilfordii</name>
    <name type="common">Thunder God vine</name>
    <dbReference type="NCBI Taxonomy" id="458696"/>
    <lineage>
        <taxon>Eukaryota</taxon>
        <taxon>Viridiplantae</taxon>
        <taxon>Streptophyta</taxon>
        <taxon>Embryophyta</taxon>
        <taxon>Tracheophyta</taxon>
        <taxon>Spermatophyta</taxon>
        <taxon>Magnoliopsida</taxon>
        <taxon>eudicotyledons</taxon>
        <taxon>Gunneridae</taxon>
        <taxon>Pentapetalae</taxon>
        <taxon>rosids</taxon>
        <taxon>fabids</taxon>
        <taxon>Celastrales</taxon>
        <taxon>Celastraceae</taxon>
        <taxon>Tripterygium</taxon>
    </lineage>
</organism>
<evidence type="ECO:0000313" key="2">
    <source>
        <dbReference type="EMBL" id="KAF5739801.1"/>
    </source>
</evidence>
<name>A0A7J7D0E1_TRIWF</name>
<comment type="caution">
    <text evidence="2">The sequence shown here is derived from an EMBL/GenBank/DDBJ whole genome shotgun (WGS) entry which is preliminary data.</text>
</comment>
<dbReference type="Proteomes" id="UP000593562">
    <property type="component" value="Unassembled WGS sequence"/>
</dbReference>
<sequence>MYNAGDYFTTQKLSEKVLPTAAPAPVPMPIQAAYYQERHMTTAGYPVPAAHAATGTEQQVYLIQTASGVYQAPALRPVTGQVGQPYYGVQRVGQDVYREQQMYSPVPPPTASFQQQPKVGGYTEGIGMVQPNTGVAEPGYVQVGYDGAGRQVYYTTAAGVVPPYQAVATADGRQGGGAVNQEGKVVQNAKPTQNSSV</sequence>
<dbReference type="AlphaFoldDB" id="A0A7J7D0E1"/>